<dbReference type="Pfam" id="PF00188">
    <property type="entry name" value="CAP"/>
    <property type="match status" value="1"/>
</dbReference>
<sequence length="166" mass="17424">MRSILSALSVALLLVACGGDDSNSTDGSAGNDNSSSVTEGATVTADGDSLAELCVNTINAYRATLDLPPYERWSDAEVCANGEAKSDSESGKAHGAFPNCGEFGQNECPDWSGDPKTALPKCLRAMWNEGPGGGHYEAMRSSKYKKVACGIAETSKGTFWAVQDFR</sequence>
<gene>
    <name evidence="3" type="ORF">AKJ09_03826</name>
</gene>
<feature type="domain" description="SCP" evidence="2">
    <location>
        <begin position="55"/>
        <end position="165"/>
    </location>
</feature>
<dbReference type="Proteomes" id="UP000064967">
    <property type="component" value="Chromosome"/>
</dbReference>
<name>A0A0K1PUF9_9BACT</name>
<dbReference type="KEGG" id="llu:AKJ09_03826"/>
<reference evidence="3 4" key="1">
    <citation type="submission" date="2015-08" db="EMBL/GenBank/DDBJ databases">
        <authorList>
            <person name="Babu N.S."/>
            <person name="Beckwith C.J."/>
            <person name="Beseler K.G."/>
            <person name="Brison A."/>
            <person name="Carone J.V."/>
            <person name="Caskin T.P."/>
            <person name="Diamond M."/>
            <person name="Durham M.E."/>
            <person name="Foxe J.M."/>
            <person name="Go M."/>
            <person name="Henderson B.A."/>
            <person name="Jones I.B."/>
            <person name="McGettigan J.A."/>
            <person name="Micheletti S.J."/>
            <person name="Nasrallah M.E."/>
            <person name="Ortiz D."/>
            <person name="Piller C.R."/>
            <person name="Privatt S.R."/>
            <person name="Schneider S.L."/>
            <person name="Sharp S."/>
            <person name="Smith T.C."/>
            <person name="Stanton J.D."/>
            <person name="Ullery H.E."/>
            <person name="Wilson R.J."/>
            <person name="Serrano M.G."/>
            <person name="Buck G."/>
            <person name="Lee V."/>
            <person name="Wang Y."/>
            <person name="Carvalho R."/>
            <person name="Voegtly L."/>
            <person name="Shi R."/>
            <person name="Duckworth R."/>
            <person name="Johnson A."/>
            <person name="Loviza R."/>
            <person name="Walstead R."/>
            <person name="Shah Z."/>
            <person name="Kiflezghi M."/>
            <person name="Wade K."/>
            <person name="Ball S.L."/>
            <person name="Bradley K.W."/>
            <person name="Asai D.J."/>
            <person name="Bowman C.A."/>
            <person name="Russell D.A."/>
            <person name="Pope W.H."/>
            <person name="Jacobs-Sera D."/>
            <person name="Hendrix R.W."/>
            <person name="Hatfull G.F."/>
        </authorList>
    </citation>
    <scope>NUCLEOTIDE SEQUENCE [LARGE SCALE GENOMIC DNA]</scope>
    <source>
        <strain evidence="3 4">DSM 27648</strain>
    </source>
</reference>
<protein>
    <recommendedName>
        <fullName evidence="2">SCP domain-containing protein</fullName>
    </recommendedName>
</protein>
<proteinExistence type="predicted"/>
<evidence type="ECO:0000313" key="3">
    <source>
        <dbReference type="EMBL" id="AKU97162.1"/>
    </source>
</evidence>
<dbReference type="AlphaFoldDB" id="A0A0K1PUF9"/>
<feature type="chain" id="PRO_5005466063" description="SCP domain-containing protein" evidence="1">
    <location>
        <begin position="19"/>
        <end position="166"/>
    </location>
</feature>
<keyword evidence="4" id="KW-1185">Reference proteome</keyword>
<dbReference type="STRING" id="1391654.AKJ09_03826"/>
<organism evidence="3 4">
    <name type="scientific">Labilithrix luteola</name>
    <dbReference type="NCBI Taxonomy" id="1391654"/>
    <lineage>
        <taxon>Bacteria</taxon>
        <taxon>Pseudomonadati</taxon>
        <taxon>Myxococcota</taxon>
        <taxon>Polyangia</taxon>
        <taxon>Polyangiales</taxon>
        <taxon>Labilitrichaceae</taxon>
        <taxon>Labilithrix</taxon>
    </lineage>
</organism>
<dbReference type="SUPFAM" id="SSF55797">
    <property type="entry name" value="PR-1-like"/>
    <property type="match status" value="1"/>
</dbReference>
<feature type="signal peptide" evidence="1">
    <location>
        <begin position="1"/>
        <end position="18"/>
    </location>
</feature>
<evidence type="ECO:0000256" key="1">
    <source>
        <dbReference type="SAM" id="SignalP"/>
    </source>
</evidence>
<dbReference type="InterPro" id="IPR035940">
    <property type="entry name" value="CAP_sf"/>
</dbReference>
<dbReference type="OrthoDB" id="9796959at2"/>
<evidence type="ECO:0000259" key="2">
    <source>
        <dbReference type="Pfam" id="PF00188"/>
    </source>
</evidence>
<dbReference type="InterPro" id="IPR014044">
    <property type="entry name" value="CAP_dom"/>
</dbReference>
<keyword evidence="1" id="KW-0732">Signal</keyword>
<evidence type="ECO:0000313" key="4">
    <source>
        <dbReference type="Proteomes" id="UP000064967"/>
    </source>
</evidence>
<accession>A0A0K1PUF9</accession>
<dbReference type="PROSITE" id="PS51257">
    <property type="entry name" value="PROKAR_LIPOPROTEIN"/>
    <property type="match status" value="1"/>
</dbReference>
<dbReference type="RefSeq" id="WP_146648343.1">
    <property type="nucleotide sequence ID" value="NZ_CP012333.1"/>
</dbReference>
<dbReference type="EMBL" id="CP012333">
    <property type="protein sequence ID" value="AKU97162.1"/>
    <property type="molecule type" value="Genomic_DNA"/>
</dbReference>